<name>A0ABN8FDD4_9BACT</name>
<evidence type="ECO:0000313" key="3">
    <source>
        <dbReference type="Proteomes" id="UP000837803"/>
    </source>
</evidence>
<protein>
    <recommendedName>
        <fullName evidence="4">Type I-B CRISPR-associated protein Cas5</fullName>
    </recommendedName>
</protein>
<evidence type="ECO:0000313" key="2">
    <source>
        <dbReference type="EMBL" id="CAH1002436.1"/>
    </source>
</evidence>
<evidence type="ECO:0008006" key="4">
    <source>
        <dbReference type="Google" id="ProtNLM"/>
    </source>
</evidence>
<dbReference type="NCBIfam" id="TIGR02592">
    <property type="entry name" value="cas_Cas5h"/>
    <property type="match status" value="1"/>
</dbReference>
<dbReference type="InterPro" id="IPR013422">
    <property type="entry name" value="CRISPR-assoc_prot_Cas5_N"/>
</dbReference>
<keyword evidence="1" id="KW-0051">Antiviral defense</keyword>
<dbReference type="Proteomes" id="UP000837803">
    <property type="component" value="Unassembled WGS sequence"/>
</dbReference>
<dbReference type="Pfam" id="PF09704">
    <property type="entry name" value="Cas_Cas5d"/>
    <property type="match status" value="1"/>
</dbReference>
<organism evidence="2 3">
    <name type="scientific">Neolewinella maritima</name>
    <dbReference type="NCBI Taxonomy" id="1383882"/>
    <lineage>
        <taxon>Bacteria</taxon>
        <taxon>Pseudomonadati</taxon>
        <taxon>Bacteroidota</taxon>
        <taxon>Saprospiria</taxon>
        <taxon>Saprospirales</taxon>
        <taxon>Lewinellaceae</taxon>
        <taxon>Neolewinella</taxon>
    </lineage>
</organism>
<comment type="caution">
    <text evidence="2">The sequence shown here is derived from an EMBL/GenBank/DDBJ whole genome shotgun (WGS) entry which is preliminary data.</text>
</comment>
<accession>A0ABN8FDD4</accession>
<dbReference type="Gene3D" id="3.30.70.2660">
    <property type="match status" value="1"/>
</dbReference>
<dbReference type="InterPro" id="IPR013421">
    <property type="entry name" value="CRISPR-assoc_prot_Cas5_HALMA"/>
</dbReference>
<proteinExistence type="predicted"/>
<dbReference type="NCBIfam" id="TIGR02593">
    <property type="entry name" value="CRISPR_cas5"/>
    <property type="match status" value="1"/>
</dbReference>
<evidence type="ECO:0000256" key="1">
    <source>
        <dbReference type="ARBA" id="ARBA00023118"/>
    </source>
</evidence>
<sequence>MPVLVFDLTGPFAHYKKIFATTTALTYPIPPKSSLYGLFAAILGLEKEGNNYLNSFREGSCRVAIRLMRPVAVQRLTINLRPSFGALRGTENRKPTLMEFVDRPHYRIYFTHRDEELYGKLKDLLERGQSFYTPTLGIANLIGQITYVGEGKAESSREEDIDSVLPKRALEKLLPPPPGRNTRLMEVGQYAVEMLPSRDVTVRENIVLDRGGLPIAARVTDAYRITGLSENADRVLFF</sequence>
<reference evidence="2" key="1">
    <citation type="submission" date="2021-12" db="EMBL/GenBank/DDBJ databases">
        <authorList>
            <person name="Rodrigo-Torres L."/>
            <person name="Arahal R. D."/>
            <person name="Lucena T."/>
        </authorList>
    </citation>
    <scope>NUCLEOTIDE SEQUENCE</scope>
    <source>
        <strain evidence="2">CECT 8419</strain>
    </source>
</reference>
<dbReference type="InterPro" id="IPR021124">
    <property type="entry name" value="CRISPR-assoc_prot_Cas5"/>
</dbReference>
<dbReference type="EMBL" id="CAKLPZ010000005">
    <property type="protein sequence ID" value="CAH1002436.1"/>
    <property type="molecule type" value="Genomic_DNA"/>
</dbReference>
<gene>
    <name evidence="2" type="ORF">LEM8419_03315</name>
</gene>
<keyword evidence="3" id="KW-1185">Reference proteome</keyword>